<feature type="domain" description="Aminoacyl-transfer RNA synthetases class-II family profile" evidence="10">
    <location>
        <begin position="27"/>
        <end position="339"/>
    </location>
</feature>
<keyword evidence="12" id="KW-1185">Reference proteome</keyword>
<dbReference type="UniPathway" id="UPA00031">
    <property type="reaction ID" value="UER00006"/>
</dbReference>
<feature type="binding site" evidence="9">
    <location>
        <begin position="81"/>
        <end position="83"/>
    </location>
    <ligand>
        <name>L-histidine</name>
        <dbReference type="ChEBI" id="CHEBI:57595"/>
    </ligand>
</feature>
<dbReference type="PROSITE" id="PS50862">
    <property type="entry name" value="AA_TRNA_LIGASE_II"/>
    <property type="match status" value="1"/>
</dbReference>
<evidence type="ECO:0000313" key="11">
    <source>
        <dbReference type="EMBL" id="QKG83204.1"/>
    </source>
</evidence>
<dbReference type="InterPro" id="IPR006195">
    <property type="entry name" value="aa-tRNA-synth_II"/>
</dbReference>
<dbReference type="GO" id="GO:0140096">
    <property type="term" value="F:catalytic activity, acting on a protein"/>
    <property type="evidence" value="ECO:0007669"/>
    <property type="project" value="UniProtKB-ARBA"/>
</dbReference>
<dbReference type="GO" id="GO:0005737">
    <property type="term" value="C:cytoplasm"/>
    <property type="evidence" value="ECO:0007669"/>
    <property type="project" value="UniProtKB-SubCell"/>
</dbReference>
<comment type="subcellular location">
    <subcellularLocation>
        <location evidence="1 8">Cytoplasm</location>
    </subcellularLocation>
</comment>
<dbReference type="InterPro" id="IPR004516">
    <property type="entry name" value="HisRS/HisZ"/>
</dbReference>
<protein>
    <recommendedName>
        <fullName evidence="5 8">ATP phosphoribosyltransferase regulatory subunit</fullName>
    </recommendedName>
</protein>
<evidence type="ECO:0000256" key="6">
    <source>
        <dbReference type="ARBA" id="ARBA00022490"/>
    </source>
</evidence>
<dbReference type="AlphaFoldDB" id="A0A7D3XH02"/>
<name>A0A7D3XH02_9BACL</name>
<reference evidence="11 12" key="1">
    <citation type="submission" date="2020-01" db="EMBL/GenBank/DDBJ databases">
        <authorList>
            <person name="Gulvik C.A."/>
            <person name="Batra D.G."/>
        </authorList>
    </citation>
    <scope>NUCLEOTIDE SEQUENCE [LARGE SCALE GENOMIC DNA]</scope>
    <source>
        <strain evidence="11 12">W9323</strain>
    </source>
</reference>
<organism evidence="11 12">
    <name type="scientific">Kroppenstedtia pulmonis</name>
    <dbReference type="NCBI Taxonomy" id="1380685"/>
    <lineage>
        <taxon>Bacteria</taxon>
        <taxon>Bacillati</taxon>
        <taxon>Bacillota</taxon>
        <taxon>Bacilli</taxon>
        <taxon>Bacillales</taxon>
        <taxon>Thermoactinomycetaceae</taxon>
        <taxon>Kroppenstedtia</taxon>
    </lineage>
</organism>
<dbReference type="SUPFAM" id="SSF55681">
    <property type="entry name" value="Class II aaRS and biotin synthetases"/>
    <property type="match status" value="1"/>
</dbReference>
<keyword evidence="8" id="KW-0028">Amino-acid biosynthesis</keyword>
<dbReference type="InterPro" id="IPR045864">
    <property type="entry name" value="aa-tRNA-synth_II/BPL/LPL"/>
</dbReference>
<dbReference type="GO" id="GO:0004821">
    <property type="term" value="F:histidine-tRNA ligase activity"/>
    <property type="evidence" value="ECO:0007669"/>
    <property type="project" value="TreeGrafter"/>
</dbReference>
<dbReference type="GO" id="GO:0016757">
    <property type="term" value="F:glycosyltransferase activity"/>
    <property type="evidence" value="ECO:0007669"/>
    <property type="project" value="UniProtKB-KW"/>
</dbReference>
<feature type="binding site" evidence="9">
    <location>
        <position position="125"/>
    </location>
    <ligand>
        <name>L-histidine</name>
        <dbReference type="ChEBI" id="CHEBI:57595"/>
    </ligand>
</feature>
<dbReference type="CDD" id="cd00773">
    <property type="entry name" value="HisRS-like_core"/>
    <property type="match status" value="1"/>
</dbReference>
<proteinExistence type="inferred from homology"/>
<accession>A0A7D3XH02</accession>
<dbReference type="Gene3D" id="3.30.930.10">
    <property type="entry name" value="Bira Bifunctional Protein, Domain 2"/>
    <property type="match status" value="1"/>
</dbReference>
<keyword evidence="11" id="KW-0328">Glycosyltransferase</keyword>
<evidence type="ECO:0000256" key="2">
    <source>
        <dbReference type="ARBA" id="ARBA00004667"/>
    </source>
</evidence>
<dbReference type="PANTHER" id="PTHR43707">
    <property type="entry name" value="HISTIDYL-TRNA SYNTHETASE"/>
    <property type="match status" value="1"/>
</dbReference>
<evidence type="ECO:0000256" key="4">
    <source>
        <dbReference type="ARBA" id="ARBA00011496"/>
    </source>
</evidence>
<feature type="binding site" evidence="9">
    <location>
        <position position="111"/>
    </location>
    <ligand>
        <name>L-histidine</name>
        <dbReference type="ChEBI" id="CHEBI:57595"/>
    </ligand>
</feature>
<sequence>MARPREFEKPTGVRDLPPELAIRKRLIENHVQERFQRWGYREVVTPALEYFETVGDASAIQEHKLFKLLDRQGQTLVLRPDQTAPIARMAASIMKEESLPMRLFYHANVFRAQEREAGRHTEFFQSGVELIGGESPEEDAEVIALATESLQMCQIDPLQLTVGHIGLLEGLLKQYVHSDQEVARLKESLGRRDLVSYQERVKELHLDKESGEGLLSLLRLRGDPSILRRICKQVSSPSVEAAAQHLMEIWEALEDWGVADFVRLDLSLVGSLDYYTGFYFEGYGADGVYLASGGRYDGLLGQFGRPAPARGFALKTDRLMEASHGSWADHKEKLAVVYPQKMRRQAFAQADELRRQGNSVTLFKVEANQDLPSKVQDFSRMIRLEVSRDG</sequence>
<dbReference type="Pfam" id="PF13393">
    <property type="entry name" value="tRNA-synt_His"/>
    <property type="match status" value="1"/>
</dbReference>
<keyword evidence="8" id="KW-0368">Histidine biosynthesis</keyword>
<evidence type="ECO:0000256" key="7">
    <source>
        <dbReference type="ARBA" id="ARBA00025246"/>
    </source>
</evidence>
<evidence type="ECO:0000256" key="9">
    <source>
        <dbReference type="PIRSR" id="PIRSR001549-1"/>
    </source>
</evidence>
<feature type="binding site" evidence="9">
    <location>
        <begin position="274"/>
        <end position="275"/>
    </location>
    <ligand>
        <name>L-histidine</name>
        <dbReference type="ChEBI" id="CHEBI:57595"/>
    </ligand>
</feature>
<gene>
    <name evidence="8 11" type="primary">hisZ</name>
    <name evidence="11" type="ORF">GXN76_01145</name>
</gene>
<evidence type="ECO:0000256" key="5">
    <source>
        <dbReference type="ARBA" id="ARBA00020397"/>
    </source>
</evidence>
<evidence type="ECO:0000256" key="8">
    <source>
        <dbReference type="HAMAP-Rule" id="MF_00125"/>
    </source>
</evidence>
<dbReference type="InterPro" id="IPR041715">
    <property type="entry name" value="HisRS-like_core"/>
</dbReference>
<feature type="binding site" evidence="9">
    <location>
        <position position="129"/>
    </location>
    <ligand>
        <name>L-histidine</name>
        <dbReference type="ChEBI" id="CHEBI:57595"/>
    </ligand>
</feature>
<dbReference type="GO" id="GO:0000105">
    <property type="term" value="P:L-histidine biosynthetic process"/>
    <property type="evidence" value="ECO:0007669"/>
    <property type="project" value="UniProtKB-UniRule"/>
</dbReference>
<dbReference type="NCBIfam" id="TIGR00443">
    <property type="entry name" value="hisZ_biosyn_reg"/>
    <property type="match status" value="1"/>
</dbReference>
<dbReference type="HAMAP" id="MF_00125">
    <property type="entry name" value="HisZ"/>
    <property type="match status" value="1"/>
</dbReference>
<dbReference type="RefSeq" id="WP_173219502.1">
    <property type="nucleotide sequence ID" value="NZ_CP048104.1"/>
</dbReference>
<dbReference type="Proteomes" id="UP000503088">
    <property type="component" value="Chromosome"/>
</dbReference>
<keyword evidence="6 8" id="KW-0963">Cytoplasm</keyword>
<evidence type="ECO:0000256" key="1">
    <source>
        <dbReference type="ARBA" id="ARBA00004496"/>
    </source>
</evidence>
<comment type="function">
    <text evidence="7 8">Required for the first step of histidine biosynthesis. May allow the feedback regulation of ATP phosphoribosyltransferase activity by histidine.</text>
</comment>
<dbReference type="PIRSF" id="PIRSF001549">
    <property type="entry name" value="His-tRNA_synth"/>
    <property type="match status" value="1"/>
</dbReference>
<comment type="pathway">
    <text evidence="2 8">Amino-acid biosynthesis; L-histidine biosynthesis; L-histidine from 5-phospho-alpha-D-ribose 1-diphosphate: step 1/9.</text>
</comment>
<dbReference type="PANTHER" id="PTHR43707:SF1">
    <property type="entry name" value="HISTIDINE--TRNA LIGASE, MITOCHONDRIAL-RELATED"/>
    <property type="match status" value="1"/>
</dbReference>
<keyword evidence="11" id="KW-0808">Transferase</keyword>
<dbReference type="InterPro" id="IPR004517">
    <property type="entry name" value="HisZ"/>
</dbReference>
<comment type="miscellaneous">
    <text evidence="8">This function is generally fulfilled by the C-terminal part of HisG, which is missing in some bacteria such as this one.</text>
</comment>
<dbReference type="GO" id="GO:0006427">
    <property type="term" value="P:histidyl-tRNA aminoacylation"/>
    <property type="evidence" value="ECO:0007669"/>
    <property type="project" value="TreeGrafter"/>
</dbReference>
<evidence type="ECO:0000256" key="3">
    <source>
        <dbReference type="ARBA" id="ARBA00005539"/>
    </source>
</evidence>
<evidence type="ECO:0000313" key="12">
    <source>
        <dbReference type="Proteomes" id="UP000503088"/>
    </source>
</evidence>
<dbReference type="KEGG" id="kpul:GXN76_01145"/>
<evidence type="ECO:0000259" key="10">
    <source>
        <dbReference type="PROSITE" id="PS50862"/>
    </source>
</evidence>
<comment type="subunit">
    <text evidence="4 8">Heteromultimer composed of HisG and HisZ subunits.</text>
</comment>
<comment type="similarity">
    <text evidence="3 8">Belongs to the class-II aminoacyl-tRNA synthetase family. HisZ subfamily.</text>
</comment>
<dbReference type="EMBL" id="CP048104">
    <property type="protein sequence ID" value="QKG83204.1"/>
    <property type="molecule type" value="Genomic_DNA"/>
</dbReference>